<evidence type="ECO:0000256" key="2">
    <source>
        <dbReference type="ARBA" id="ARBA00022670"/>
    </source>
</evidence>
<dbReference type="EC" id="3.4.-.-" evidence="6"/>
<evidence type="ECO:0000259" key="5">
    <source>
        <dbReference type="PROSITE" id="PS51935"/>
    </source>
</evidence>
<dbReference type="Gene3D" id="3.90.1720.10">
    <property type="entry name" value="endopeptidase domain like (from Nostoc punctiforme)"/>
    <property type="match status" value="1"/>
</dbReference>
<organism evidence="6 7">
    <name type="scientific">Mycobacteroides salmoniphilum</name>
    <dbReference type="NCBI Taxonomy" id="404941"/>
    <lineage>
        <taxon>Bacteria</taxon>
        <taxon>Bacillati</taxon>
        <taxon>Actinomycetota</taxon>
        <taxon>Actinomycetes</taxon>
        <taxon>Mycobacteriales</taxon>
        <taxon>Mycobacteriaceae</taxon>
        <taxon>Mycobacteroides</taxon>
    </lineage>
</organism>
<sequence length="229" mass="24136">MPQNLIGIYAVSAVERILVAITGRKEPPGSQSARSERSDNRMKRTYAVMLGIVLLFATPGLASADVHRSPADAQKTINAVIARGLTQRGVPFTYGGGNTDGPTTSTDTAPAVPEATTTTSLLGLIPAPLATPAPKVPGFDASGLMVYSYAAAGIKLPRRSGDQYDYKGGRKVLPAQALPGDLIFYGPNGSQSVTMYLGNNLMLEASEPAVQVSPVRFNDMAPYLVRVIE</sequence>
<evidence type="ECO:0000313" key="6">
    <source>
        <dbReference type="EMBL" id="TDZ85396.1"/>
    </source>
</evidence>
<evidence type="ECO:0000256" key="3">
    <source>
        <dbReference type="ARBA" id="ARBA00022801"/>
    </source>
</evidence>
<comment type="caution">
    <text evidence="6">The sequence shown here is derived from an EMBL/GenBank/DDBJ whole genome shotgun (WGS) entry which is preliminary data.</text>
</comment>
<dbReference type="NCBIfam" id="NF033743">
    <property type="entry name" value="NlpC_inact_RipD"/>
    <property type="match status" value="1"/>
</dbReference>
<evidence type="ECO:0000256" key="4">
    <source>
        <dbReference type="ARBA" id="ARBA00022807"/>
    </source>
</evidence>
<keyword evidence="2" id="KW-0645">Protease</keyword>
<dbReference type="EMBL" id="PECH01000004">
    <property type="protein sequence ID" value="TDZ85396.1"/>
    <property type="molecule type" value="Genomic_DNA"/>
</dbReference>
<evidence type="ECO:0000313" key="7">
    <source>
        <dbReference type="Proteomes" id="UP000295117"/>
    </source>
</evidence>
<comment type="similarity">
    <text evidence="1">Belongs to the peptidase C40 family.</text>
</comment>
<dbReference type="InterPro" id="IPR000064">
    <property type="entry name" value="NLP_P60_dom"/>
</dbReference>
<dbReference type="AlphaFoldDB" id="A0A4R8S3F8"/>
<name>A0A4R8S3F8_9MYCO</name>
<dbReference type="SUPFAM" id="SSF54001">
    <property type="entry name" value="Cysteine proteinases"/>
    <property type="match status" value="1"/>
</dbReference>
<keyword evidence="3 6" id="KW-0378">Hydrolase</keyword>
<keyword evidence="4" id="KW-0788">Thiol protease</keyword>
<gene>
    <name evidence="6" type="primary">ripB</name>
    <name evidence="6" type="ORF">DE4585_00714</name>
</gene>
<dbReference type="Proteomes" id="UP000295117">
    <property type="component" value="Unassembled WGS sequence"/>
</dbReference>
<dbReference type="Pfam" id="PF00877">
    <property type="entry name" value="NLPC_P60"/>
    <property type="match status" value="1"/>
</dbReference>
<accession>A0A4R8S3F8</accession>
<dbReference type="GO" id="GO:0006508">
    <property type="term" value="P:proteolysis"/>
    <property type="evidence" value="ECO:0007669"/>
    <property type="project" value="UniProtKB-KW"/>
</dbReference>
<protein>
    <submittedName>
        <fullName evidence="6">Peptidoglycan endopeptidase RipB</fullName>
        <ecNumber evidence="6">3.4.-.-</ecNumber>
    </submittedName>
</protein>
<dbReference type="PANTHER" id="PTHR47359">
    <property type="entry name" value="PEPTIDOGLYCAN DL-ENDOPEPTIDASE CWLO"/>
    <property type="match status" value="1"/>
</dbReference>
<dbReference type="PROSITE" id="PS51935">
    <property type="entry name" value="NLPC_P60"/>
    <property type="match status" value="1"/>
</dbReference>
<dbReference type="GO" id="GO:0008234">
    <property type="term" value="F:cysteine-type peptidase activity"/>
    <property type="evidence" value="ECO:0007669"/>
    <property type="project" value="UniProtKB-KW"/>
</dbReference>
<evidence type="ECO:0000256" key="1">
    <source>
        <dbReference type="ARBA" id="ARBA00007074"/>
    </source>
</evidence>
<dbReference type="InterPro" id="IPR051794">
    <property type="entry name" value="PG_Endopeptidase_C40"/>
</dbReference>
<reference evidence="6 7" key="1">
    <citation type="journal article" date="2019" name="Sci. Rep.">
        <title>Extended insight into the Mycobacterium chelonae-abscessus complex through whole genome sequencing of Mycobacterium salmoniphilum outbreak and Mycobacterium salmoniphilum-like strains.</title>
        <authorList>
            <person name="Behra P.R.K."/>
            <person name="Das S."/>
            <person name="Pettersson B.M.F."/>
            <person name="Shirreff L."/>
            <person name="DuCote T."/>
            <person name="Jacobsson K.G."/>
            <person name="Ennis D.G."/>
            <person name="Kirsebom L.A."/>
        </authorList>
    </citation>
    <scope>NUCLEOTIDE SEQUENCE [LARGE SCALE GENOMIC DNA]</scope>
    <source>
        <strain evidence="6 7">DE 4585</strain>
    </source>
</reference>
<dbReference type="PANTHER" id="PTHR47359:SF3">
    <property type="entry name" value="NLP_P60 DOMAIN-CONTAINING PROTEIN-RELATED"/>
    <property type="match status" value="1"/>
</dbReference>
<feature type="domain" description="NlpC/P60" evidence="5">
    <location>
        <begin position="74"/>
        <end position="229"/>
    </location>
</feature>
<dbReference type="InterPro" id="IPR038765">
    <property type="entry name" value="Papain-like_cys_pep_sf"/>
</dbReference>
<proteinExistence type="inferred from homology"/>